<dbReference type="EMBL" id="JBHTNZ010000078">
    <property type="protein sequence ID" value="MFD1464168.1"/>
    <property type="molecule type" value="Genomic_DNA"/>
</dbReference>
<proteinExistence type="predicted"/>
<organism evidence="2 3">
    <name type="scientific">Paenibacillus farraposensis</name>
    <dbReference type="NCBI Taxonomy" id="2807095"/>
    <lineage>
        <taxon>Bacteria</taxon>
        <taxon>Bacillati</taxon>
        <taxon>Bacillota</taxon>
        <taxon>Bacilli</taxon>
        <taxon>Bacillales</taxon>
        <taxon>Paenibacillaceae</taxon>
        <taxon>Paenibacillus</taxon>
    </lineage>
</organism>
<evidence type="ECO:0000256" key="1">
    <source>
        <dbReference type="SAM" id="MobiDB-lite"/>
    </source>
</evidence>
<accession>A0ABW4DJR1</accession>
<feature type="region of interest" description="Disordered" evidence="1">
    <location>
        <begin position="1"/>
        <end position="22"/>
    </location>
</feature>
<feature type="compositionally biased region" description="Basic residues" evidence="1">
    <location>
        <begin position="1"/>
        <end position="10"/>
    </location>
</feature>
<sequence length="44" mass="5038">MSRRKHHVKRNSISIRSKQKASARAQGNALAANLFNVNVKKRKH</sequence>
<comment type="caution">
    <text evidence="2">The sequence shown here is derived from an EMBL/GenBank/DDBJ whole genome shotgun (WGS) entry which is preliminary data.</text>
</comment>
<evidence type="ECO:0000313" key="3">
    <source>
        <dbReference type="Proteomes" id="UP001597340"/>
    </source>
</evidence>
<name>A0ABW4DJR1_9BACL</name>
<evidence type="ECO:0000313" key="2">
    <source>
        <dbReference type="EMBL" id="MFD1464168.1"/>
    </source>
</evidence>
<reference evidence="3" key="1">
    <citation type="journal article" date="2019" name="Int. J. Syst. Evol. Microbiol.">
        <title>The Global Catalogue of Microorganisms (GCM) 10K type strain sequencing project: providing services to taxonomists for standard genome sequencing and annotation.</title>
        <authorList>
            <consortium name="The Broad Institute Genomics Platform"/>
            <consortium name="The Broad Institute Genome Sequencing Center for Infectious Disease"/>
            <person name="Wu L."/>
            <person name="Ma J."/>
        </authorList>
    </citation>
    <scope>NUCLEOTIDE SEQUENCE [LARGE SCALE GENOMIC DNA]</scope>
    <source>
        <strain evidence="3">CCM 9147</strain>
    </source>
</reference>
<keyword evidence="3" id="KW-1185">Reference proteome</keyword>
<dbReference type="RefSeq" id="WP_267497739.1">
    <property type="nucleotide sequence ID" value="NZ_JAFFQR010000105.1"/>
</dbReference>
<gene>
    <name evidence="2" type="ORF">ACFQ5D_23220</name>
</gene>
<protein>
    <submittedName>
        <fullName evidence="2">Uncharacterized protein</fullName>
    </submittedName>
</protein>
<dbReference type="Proteomes" id="UP001597340">
    <property type="component" value="Unassembled WGS sequence"/>
</dbReference>